<sequence>KSQRKAPDTCSGSVSRNVRSISIKRRTADKKLLAELYHCPQFSDSKPNELPNGVDFCDMVANVVRSERNPFTGKRLPSLLSKGLYTSFSSCFPQSWLNTHDFKSYICNTMSLWISGKRWLGKQFRKYPSHRSVFLCAIPSSRRMSSPLLDIKEQCALRAAGPISLLPQNDSEPSQSPACVRLPLQASGLSAAPFAVHKLPLCCELMDPELRNPKAECR</sequence>
<dbReference type="Proteomes" id="UP000010556">
    <property type="component" value="Unassembled WGS sequence"/>
</dbReference>
<organism evidence="2 3">
    <name type="scientific">Myotis davidii</name>
    <name type="common">David's myotis</name>
    <dbReference type="NCBI Taxonomy" id="225400"/>
    <lineage>
        <taxon>Eukaryota</taxon>
        <taxon>Metazoa</taxon>
        <taxon>Chordata</taxon>
        <taxon>Craniata</taxon>
        <taxon>Vertebrata</taxon>
        <taxon>Euteleostomi</taxon>
        <taxon>Mammalia</taxon>
        <taxon>Eutheria</taxon>
        <taxon>Laurasiatheria</taxon>
        <taxon>Chiroptera</taxon>
        <taxon>Yangochiroptera</taxon>
        <taxon>Vespertilionidae</taxon>
        <taxon>Myotis</taxon>
    </lineage>
</organism>
<dbReference type="PANTHER" id="PTHR33560:SF1">
    <property type="entry name" value="PROTEIN FAM227A"/>
    <property type="match status" value="1"/>
</dbReference>
<accession>L5MLD8</accession>
<dbReference type="EMBL" id="KB098740">
    <property type="protein sequence ID" value="ELK38598.1"/>
    <property type="molecule type" value="Genomic_DNA"/>
</dbReference>
<gene>
    <name evidence="2" type="ORF">MDA_GLEAN10003105</name>
</gene>
<feature type="non-terminal residue" evidence="2">
    <location>
        <position position="1"/>
    </location>
</feature>
<dbReference type="InterPro" id="IPR029417">
    <property type="entry name" value="FAM227"/>
</dbReference>
<reference evidence="3" key="1">
    <citation type="journal article" date="2013" name="Science">
        <title>Comparative analysis of bat genomes provides insight into the evolution of flight and immunity.</title>
        <authorList>
            <person name="Zhang G."/>
            <person name="Cowled C."/>
            <person name="Shi Z."/>
            <person name="Huang Z."/>
            <person name="Bishop-Lilly K.A."/>
            <person name="Fang X."/>
            <person name="Wynne J.W."/>
            <person name="Xiong Z."/>
            <person name="Baker M.L."/>
            <person name="Zhao W."/>
            <person name="Tachedjian M."/>
            <person name="Zhu Y."/>
            <person name="Zhou P."/>
            <person name="Jiang X."/>
            <person name="Ng J."/>
            <person name="Yang L."/>
            <person name="Wu L."/>
            <person name="Xiao J."/>
            <person name="Feng Y."/>
            <person name="Chen Y."/>
            <person name="Sun X."/>
            <person name="Zhang Y."/>
            <person name="Marsh G.A."/>
            <person name="Crameri G."/>
            <person name="Broder C.C."/>
            <person name="Frey K.G."/>
            <person name="Wang L.F."/>
            <person name="Wang J."/>
        </authorList>
    </citation>
    <scope>NUCLEOTIDE SEQUENCE [LARGE SCALE GENOMIC DNA]</scope>
</reference>
<dbReference type="AlphaFoldDB" id="L5MLD8"/>
<protein>
    <submittedName>
        <fullName evidence="2">Uncharacterized protein</fullName>
    </submittedName>
</protein>
<proteinExistence type="inferred from homology"/>
<name>L5MLD8_MYODS</name>
<dbReference type="PANTHER" id="PTHR33560">
    <property type="entry name" value="PROTEIN FAM227B"/>
    <property type="match status" value="1"/>
</dbReference>
<comment type="similarity">
    <text evidence="1">Belongs to the FAM227 family.</text>
</comment>
<evidence type="ECO:0000313" key="2">
    <source>
        <dbReference type="EMBL" id="ELK38598.1"/>
    </source>
</evidence>
<dbReference type="Pfam" id="PF14922">
    <property type="entry name" value="FWWh"/>
    <property type="match status" value="1"/>
</dbReference>
<evidence type="ECO:0000313" key="3">
    <source>
        <dbReference type="Proteomes" id="UP000010556"/>
    </source>
</evidence>
<keyword evidence="3" id="KW-1185">Reference proteome</keyword>
<evidence type="ECO:0000256" key="1">
    <source>
        <dbReference type="ARBA" id="ARBA00008666"/>
    </source>
</evidence>